<feature type="non-terminal residue" evidence="1">
    <location>
        <position position="233"/>
    </location>
</feature>
<dbReference type="Proteomes" id="UP000499080">
    <property type="component" value="Unassembled WGS sequence"/>
</dbReference>
<dbReference type="OrthoDB" id="6428345at2759"/>
<evidence type="ECO:0000313" key="2">
    <source>
        <dbReference type="Proteomes" id="UP000499080"/>
    </source>
</evidence>
<proteinExistence type="predicted"/>
<organism evidence="1 2">
    <name type="scientific">Araneus ventricosus</name>
    <name type="common">Orbweaver spider</name>
    <name type="synonym">Epeira ventricosa</name>
    <dbReference type="NCBI Taxonomy" id="182803"/>
    <lineage>
        <taxon>Eukaryota</taxon>
        <taxon>Metazoa</taxon>
        <taxon>Ecdysozoa</taxon>
        <taxon>Arthropoda</taxon>
        <taxon>Chelicerata</taxon>
        <taxon>Arachnida</taxon>
        <taxon>Araneae</taxon>
        <taxon>Araneomorphae</taxon>
        <taxon>Entelegynae</taxon>
        <taxon>Araneoidea</taxon>
        <taxon>Araneidae</taxon>
        <taxon>Araneus</taxon>
    </lineage>
</organism>
<reference evidence="1 2" key="1">
    <citation type="journal article" date="2019" name="Sci. Rep.">
        <title>Orb-weaving spider Araneus ventricosus genome elucidates the spidroin gene catalogue.</title>
        <authorList>
            <person name="Kono N."/>
            <person name="Nakamura H."/>
            <person name="Ohtoshi R."/>
            <person name="Moran D.A.P."/>
            <person name="Shinohara A."/>
            <person name="Yoshida Y."/>
            <person name="Fujiwara M."/>
            <person name="Mori M."/>
            <person name="Tomita M."/>
            <person name="Arakawa K."/>
        </authorList>
    </citation>
    <scope>NUCLEOTIDE SEQUENCE [LARGE SCALE GENOMIC DNA]</scope>
</reference>
<name>A0A4Y2KYL9_ARAVE</name>
<dbReference type="AlphaFoldDB" id="A0A4Y2KYL9"/>
<accession>A0A4Y2KYL9</accession>
<sequence length="233" mass="26308">MLQRIFKAVISKVPSDVQINHPLHVGVNKAYISLLAQENSQLDDNGFIAALMKGYPVLYDPFECFFVQIQIVETPAVLSEDEIPVYVSEDFMSHYNFSYGEVCYFKSVLCHTLEKIVLGAKTTGSYAWFRDFKDLKRHNDLVVACCNKRFLCRQDDVLLVDPSKHSSKVFSYKDYVILDCQPFRQGLITLNSSLVVADLRDSAVVNDKNGKSLIDTADATSFGTYALSLINYT</sequence>
<dbReference type="EMBL" id="BGPR01196975">
    <property type="protein sequence ID" value="GBN07402.1"/>
    <property type="molecule type" value="Genomic_DNA"/>
</dbReference>
<protein>
    <submittedName>
        <fullName evidence="1">Uncharacterized protein</fullName>
    </submittedName>
</protein>
<keyword evidence="2" id="KW-1185">Reference proteome</keyword>
<comment type="caution">
    <text evidence="1">The sequence shown here is derived from an EMBL/GenBank/DDBJ whole genome shotgun (WGS) entry which is preliminary data.</text>
</comment>
<evidence type="ECO:0000313" key="1">
    <source>
        <dbReference type="EMBL" id="GBN07402.1"/>
    </source>
</evidence>
<gene>
    <name evidence="1" type="ORF">AVEN_165653_1</name>
</gene>